<reference evidence="1 2" key="1">
    <citation type="submission" date="2017-10" db="EMBL/GenBank/DDBJ databases">
        <authorList>
            <person name="Jakob F."/>
        </authorList>
    </citation>
    <scope>NUCLEOTIDE SEQUENCE [LARGE SCALE GENOMIC DNA]</scope>
    <source>
        <strain evidence="1 2">TMW 2.1889</strain>
    </source>
</reference>
<keyword evidence="2" id="KW-1185">Reference proteome</keyword>
<proteinExistence type="predicted"/>
<comment type="caution">
    <text evidence="1">The sequence shown here is derived from an EMBL/GenBank/DDBJ whole genome shotgun (WGS) entry which is preliminary data.</text>
</comment>
<gene>
    <name evidence="1" type="ORF">CPA56_04595</name>
</gene>
<dbReference type="EMBL" id="PDLY01000002">
    <property type="protein sequence ID" value="MBA5727267.1"/>
    <property type="molecule type" value="Genomic_DNA"/>
</dbReference>
<organism evidence="1 2">
    <name type="scientific">Bombella mellum</name>
    <dbReference type="NCBI Taxonomy" id="2039288"/>
    <lineage>
        <taxon>Bacteria</taxon>
        <taxon>Pseudomonadati</taxon>
        <taxon>Pseudomonadota</taxon>
        <taxon>Alphaproteobacteria</taxon>
        <taxon>Acetobacterales</taxon>
        <taxon>Acetobacteraceae</taxon>
        <taxon>Bombella</taxon>
    </lineage>
</organism>
<accession>A0ABR5ZSH4</accession>
<dbReference type="Proteomes" id="UP000765338">
    <property type="component" value="Unassembled WGS sequence"/>
</dbReference>
<evidence type="ECO:0000313" key="2">
    <source>
        <dbReference type="Proteomes" id="UP000765338"/>
    </source>
</evidence>
<name>A0ABR5ZSH4_9PROT</name>
<protein>
    <submittedName>
        <fullName evidence="1">Uncharacterized protein</fullName>
    </submittedName>
</protein>
<sequence>MDWFGHIISQPTQGGMLQRHYMHPGDYPDTFVLGSWPVKTPSRVTFRHTSSIAEGLPDAEFVEAGENLVALEDQDTGTYFSIDPRNNDTHWNSVAMYDWERFIPLTKGMMDGLSVLLDHAYGDVKMSGHPAPTLMWPSVAENVGNFAWLGGFAFSISRNLQNLEKIGQTPAGASVEVTLVSNFGDVARLTIVRTEKSFD</sequence>
<evidence type="ECO:0000313" key="1">
    <source>
        <dbReference type="EMBL" id="MBA5727267.1"/>
    </source>
</evidence>